<dbReference type="InterPro" id="IPR000639">
    <property type="entry name" value="Epox_hydrolase-like"/>
</dbReference>
<dbReference type="AlphaFoldDB" id="A1ZQV3"/>
<evidence type="ECO:0000313" key="3">
    <source>
        <dbReference type="Proteomes" id="UP000004095"/>
    </source>
</evidence>
<dbReference type="Gene3D" id="3.40.50.1820">
    <property type="entry name" value="alpha/beta hydrolase"/>
    <property type="match status" value="1"/>
</dbReference>
<reference evidence="2 3" key="1">
    <citation type="submission" date="2007-01" db="EMBL/GenBank/DDBJ databases">
        <authorList>
            <person name="Haygood M."/>
            <person name="Podell S."/>
            <person name="Anderson C."/>
            <person name="Hopkinson B."/>
            <person name="Roe K."/>
            <person name="Barbeau K."/>
            <person name="Gaasterland T."/>
            <person name="Ferriera S."/>
            <person name="Johnson J."/>
            <person name="Kravitz S."/>
            <person name="Beeson K."/>
            <person name="Sutton G."/>
            <person name="Rogers Y.-H."/>
            <person name="Friedman R."/>
            <person name="Frazier M."/>
            <person name="Venter J.C."/>
        </authorList>
    </citation>
    <scope>NUCLEOTIDE SEQUENCE [LARGE SCALE GENOMIC DNA]</scope>
    <source>
        <strain evidence="2 3">ATCC 23134</strain>
    </source>
</reference>
<proteinExistence type="predicted"/>
<gene>
    <name evidence="2" type="ORF">M23134_06568</name>
</gene>
<accession>A1ZQV3</accession>
<organism evidence="2 3">
    <name type="scientific">Microscilla marina ATCC 23134</name>
    <dbReference type="NCBI Taxonomy" id="313606"/>
    <lineage>
        <taxon>Bacteria</taxon>
        <taxon>Pseudomonadati</taxon>
        <taxon>Bacteroidota</taxon>
        <taxon>Cytophagia</taxon>
        <taxon>Cytophagales</taxon>
        <taxon>Microscillaceae</taxon>
        <taxon>Microscilla</taxon>
    </lineage>
</organism>
<dbReference type="PANTHER" id="PTHR43194">
    <property type="entry name" value="HYDROLASE ALPHA/BETA FOLD FAMILY"/>
    <property type="match status" value="1"/>
</dbReference>
<dbReference type="RefSeq" id="WP_002699946.1">
    <property type="nucleotide sequence ID" value="NZ_AAWS01000025.1"/>
</dbReference>
<dbReference type="OrthoDB" id="9799612at2"/>
<evidence type="ECO:0000313" key="2">
    <source>
        <dbReference type="EMBL" id="EAY27258.1"/>
    </source>
</evidence>
<dbReference type="EMBL" id="AAWS01000025">
    <property type="protein sequence ID" value="EAY27258.1"/>
    <property type="molecule type" value="Genomic_DNA"/>
</dbReference>
<keyword evidence="3" id="KW-1185">Reference proteome</keyword>
<dbReference type="Proteomes" id="UP000004095">
    <property type="component" value="Unassembled WGS sequence"/>
</dbReference>
<sequence>MNNPALIQFTIDHEITIAAEAWGNPQAKPVILLHGGGQTRHSWGETAQLLAEQGWYAVAYDARGHGKSSWAAKEENYDLELMVQDLKMIAAQLKGKPILVGASMGGLTAMLAQGESEEVFTSAVILVDVAPRIEQKGVERIFKFMSANMEQGFANLDEAADAVAAYMPHRPRPKTLSRLEKNLRKKEDGRYYWHWDPKIMRHWMRTNPDKVLKDTQRMYAAANQLSVPTLIVRGGMSDVVSEQVMAEFLDKVPHAQSVDVSGAGHMVAGDSNHAFSKAVIQFLNDVYSV</sequence>
<dbReference type="InterPro" id="IPR022742">
    <property type="entry name" value="Hydrolase_4"/>
</dbReference>
<dbReference type="Pfam" id="PF12146">
    <property type="entry name" value="Hydrolase_4"/>
    <property type="match status" value="1"/>
</dbReference>
<keyword evidence="2" id="KW-0378">Hydrolase</keyword>
<dbReference type="InterPro" id="IPR029058">
    <property type="entry name" value="AB_hydrolase_fold"/>
</dbReference>
<dbReference type="InterPro" id="IPR050228">
    <property type="entry name" value="Carboxylesterase_BioH"/>
</dbReference>
<dbReference type="GO" id="GO:0016787">
    <property type="term" value="F:hydrolase activity"/>
    <property type="evidence" value="ECO:0007669"/>
    <property type="project" value="UniProtKB-KW"/>
</dbReference>
<evidence type="ECO:0000259" key="1">
    <source>
        <dbReference type="Pfam" id="PF12146"/>
    </source>
</evidence>
<feature type="domain" description="Serine aminopeptidase S33" evidence="1">
    <location>
        <begin position="28"/>
        <end position="271"/>
    </location>
</feature>
<protein>
    <submittedName>
        <fullName evidence="2">Alpha/beta hydrolase fold</fullName>
    </submittedName>
</protein>
<name>A1ZQV3_MICM2</name>
<comment type="caution">
    <text evidence="2">The sequence shown here is derived from an EMBL/GenBank/DDBJ whole genome shotgun (WGS) entry which is preliminary data.</text>
</comment>
<dbReference type="PRINTS" id="PR00412">
    <property type="entry name" value="EPOXHYDRLASE"/>
</dbReference>
<dbReference type="SUPFAM" id="SSF53474">
    <property type="entry name" value="alpha/beta-Hydrolases"/>
    <property type="match status" value="1"/>
</dbReference>
<dbReference type="eggNOG" id="COG2267">
    <property type="taxonomic scope" value="Bacteria"/>
</dbReference>
<dbReference type="PANTHER" id="PTHR43194:SF2">
    <property type="entry name" value="PEROXISOMAL MEMBRANE PROTEIN LPX1"/>
    <property type="match status" value="1"/>
</dbReference>